<accession>A0ABV4WYR8</accession>
<evidence type="ECO:0000313" key="3">
    <source>
        <dbReference type="Proteomes" id="UP001576780"/>
    </source>
</evidence>
<reference evidence="2 3" key="1">
    <citation type="submission" date="2024-09" db="EMBL/GenBank/DDBJ databases">
        <title>Floridaenema gen nov. (Aerosakkonemataceae, Aerosakkonematales ord. nov., Cyanobacteria) from benthic tropical and subtropical fresh waters, with the description of four new species.</title>
        <authorList>
            <person name="Moretto J.A."/>
            <person name="Berthold D.E."/>
            <person name="Lefler F.W."/>
            <person name="Huang I.-S."/>
            <person name="Laughinghouse H. IV."/>
        </authorList>
    </citation>
    <scope>NUCLEOTIDE SEQUENCE [LARGE SCALE GENOMIC DNA]</scope>
    <source>
        <strain evidence="2 3">BLCC-F167</strain>
    </source>
</reference>
<feature type="region of interest" description="Disordered" evidence="1">
    <location>
        <begin position="98"/>
        <end position="118"/>
    </location>
</feature>
<gene>
    <name evidence="2" type="ORF">ACE1CA_35400</name>
</gene>
<dbReference type="RefSeq" id="WP_413282067.1">
    <property type="nucleotide sequence ID" value="NZ_JBHFNT010000323.1"/>
</dbReference>
<proteinExistence type="predicted"/>
<dbReference type="EMBL" id="JBHFNT010000323">
    <property type="protein sequence ID" value="MFB2839806.1"/>
    <property type="molecule type" value="Genomic_DNA"/>
</dbReference>
<dbReference type="Proteomes" id="UP001576780">
    <property type="component" value="Unassembled WGS sequence"/>
</dbReference>
<comment type="caution">
    <text evidence="2">The sequence shown here is derived from an EMBL/GenBank/DDBJ whole genome shotgun (WGS) entry which is preliminary data.</text>
</comment>
<name>A0ABV4WYR8_9CYAN</name>
<organism evidence="2 3">
    <name type="scientific">Floridaenema evergladense BLCC-F167</name>
    <dbReference type="NCBI Taxonomy" id="3153639"/>
    <lineage>
        <taxon>Bacteria</taxon>
        <taxon>Bacillati</taxon>
        <taxon>Cyanobacteriota</taxon>
        <taxon>Cyanophyceae</taxon>
        <taxon>Oscillatoriophycideae</taxon>
        <taxon>Aerosakkonematales</taxon>
        <taxon>Aerosakkonemataceae</taxon>
        <taxon>Floridanema</taxon>
        <taxon>Floridanema evergladense</taxon>
    </lineage>
</organism>
<evidence type="ECO:0000313" key="2">
    <source>
        <dbReference type="EMBL" id="MFB2839806.1"/>
    </source>
</evidence>
<keyword evidence="3" id="KW-1185">Reference proteome</keyword>
<sequence length="277" mass="30408">MNLPNRQIKKQIGLVGVIFSSLILAVPAVAQMSPRMPGNMNPLPENQTPENDGLSPLERSRICAEYINSTSLDRQNLSPLNRQNPTARNHNQPASILETLPSGSVSEPPSVRDGSFAAPTETDAARICSNYMIERQQRASKELKVGNKQLIRQNNYSAPNQRTVIPTPEQQQAAITSVRPVNGVVNLRLVNNSGADITYQVIGETQPRYLTGNNNITLRSIDTPTTLTFYRPDGGFLFVNPRPVSPGVLEVRFDRTSSFSLDKSALTIQPTGAVYLN</sequence>
<protein>
    <submittedName>
        <fullName evidence="2">Uncharacterized protein</fullName>
    </submittedName>
</protein>
<evidence type="ECO:0000256" key="1">
    <source>
        <dbReference type="SAM" id="MobiDB-lite"/>
    </source>
</evidence>